<dbReference type="Proteomes" id="UP001056937">
    <property type="component" value="Chromosome 1"/>
</dbReference>
<evidence type="ECO:0000313" key="2">
    <source>
        <dbReference type="Proteomes" id="UP001056937"/>
    </source>
</evidence>
<keyword evidence="2" id="KW-1185">Reference proteome</keyword>
<sequence>MRKAETARQLRERIARAAEAATGRPRQDWLAILGPIWELNGAWRVSLFYGDAESNRIAHRIAAAVADQFDLVHEEDAPPPEAEDSPFLLGGAGAAVARRDALLPSATPDRR</sequence>
<organism evidence="1 2">
    <name type="scientific">Sphingomonas morindae</name>
    <dbReference type="NCBI Taxonomy" id="1541170"/>
    <lineage>
        <taxon>Bacteria</taxon>
        <taxon>Pseudomonadati</taxon>
        <taxon>Pseudomonadota</taxon>
        <taxon>Alphaproteobacteria</taxon>
        <taxon>Sphingomonadales</taxon>
        <taxon>Sphingomonadaceae</taxon>
        <taxon>Sphingomonas</taxon>
    </lineage>
</organism>
<accession>A0ABY4X6R8</accession>
<dbReference type="RefSeq" id="WP_252166431.1">
    <property type="nucleotide sequence ID" value="NZ_CP084930.1"/>
</dbReference>
<reference evidence="1" key="1">
    <citation type="journal article" date="2022" name="Toxins">
        <title>Genomic Analysis of Sphingopyxis sp. USTB-05 for Biodegrading Cyanobacterial Hepatotoxins.</title>
        <authorList>
            <person name="Liu C."/>
            <person name="Xu Q."/>
            <person name="Zhao Z."/>
            <person name="Zhang H."/>
            <person name="Liu X."/>
            <person name="Yin C."/>
            <person name="Liu Y."/>
            <person name="Yan H."/>
        </authorList>
    </citation>
    <scope>NUCLEOTIDE SEQUENCE</scope>
    <source>
        <strain evidence="1">NBD5</strain>
    </source>
</reference>
<dbReference type="EMBL" id="CP084930">
    <property type="protein sequence ID" value="USI72623.1"/>
    <property type="molecule type" value="Genomic_DNA"/>
</dbReference>
<name>A0ABY4X6R8_9SPHN</name>
<protein>
    <submittedName>
        <fullName evidence="1">Uncharacterized protein</fullName>
    </submittedName>
</protein>
<evidence type="ECO:0000313" key="1">
    <source>
        <dbReference type="EMBL" id="USI72623.1"/>
    </source>
</evidence>
<proteinExistence type="predicted"/>
<gene>
    <name evidence="1" type="ORF">LHA26_15270</name>
</gene>